<protein>
    <submittedName>
        <fullName evidence="2">Uncharacterized protein</fullName>
    </submittedName>
</protein>
<dbReference type="AlphaFoldDB" id="X1MVH1"/>
<keyword evidence="1" id="KW-0812">Transmembrane</keyword>
<sequence length="140" mass="16499">MTLESGMKLKNYGRIKFSMINDKYYLDIGKATDLENPRERATYRALEILPGALVWITLIGMVVFSWIKPIWVAYFIIAFCVYWLLRVTHFSIHLVAAYKKMRKHLNIDWLQELADLPDHNWKDIYHLIILPAISPGIFWG</sequence>
<keyword evidence="1" id="KW-1133">Transmembrane helix</keyword>
<feature type="transmembrane region" description="Helical" evidence="1">
    <location>
        <begin position="48"/>
        <end position="67"/>
    </location>
</feature>
<accession>X1MVH1</accession>
<reference evidence="2" key="1">
    <citation type="journal article" date="2014" name="Front. Microbiol.">
        <title>High frequency of phylogenetically diverse reductive dehalogenase-homologous genes in deep subseafloor sedimentary metagenomes.</title>
        <authorList>
            <person name="Kawai M."/>
            <person name="Futagami T."/>
            <person name="Toyoda A."/>
            <person name="Takaki Y."/>
            <person name="Nishi S."/>
            <person name="Hori S."/>
            <person name="Arai W."/>
            <person name="Tsubouchi T."/>
            <person name="Morono Y."/>
            <person name="Uchiyama I."/>
            <person name="Ito T."/>
            <person name="Fujiyama A."/>
            <person name="Inagaki F."/>
            <person name="Takami H."/>
        </authorList>
    </citation>
    <scope>NUCLEOTIDE SEQUENCE</scope>
    <source>
        <strain evidence="2">Expedition CK06-06</strain>
    </source>
</reference>
<name>X1MVH1_9ZZZZ</name>
<keyword evidence="1" id="KW-0472">Membrane</keyword>
<evidence type="ECO:0000256" key="1">
    <source>
        <dbReference type="SAM" id="Phobius"/>
    </source>
</evidence>
<evidence type="ECO:0000313" key="2">
    <source>
        <dbReference type="EMBL" id="GAI35273.1"/>
    </source>
</evidence>
<organism evidence="2">
    <name type="scientific">marine sediment metagenome</name>
    <dbReference type="NCBI Taxonomy" id="412755"/>
    <lineage>
        <taxon>unclassified sequences</taxon>
        <taxon>metagenomes</taxon>
        <taxon>ecological metagenomes</taxon>
    </lineage>
</organism>
<feature type="transmembrane region" description="Helical" evidence="1">
    <location>
        <begin position="73"/>
        <end position="96"/>
    </location>
</feature>
<dbReference type="EMBL" id="BARV01027260">
    <property type="protein sequence ID" value="GAI35273.1"/>
    <property type="molecule type" value="Genomic_DNA"/>
</dbReference>
<gene>
    <name evidence="2" type="ORF">S06H3_43898</name>
</gene>
<proteinExistence type="predicted"/>
<comment type="caution">
    <text evidence="2">The sequence shown here is derived from an EMBL/GenBank/DDBJ whole genome shotgun (WGS) entry which is preliminary data.</text>
</comment>